<organism evidence="1">
    <name type="scientific">marine sediment metagenome</name>
    <dbReference type="NCBI Taxonomy" id="412755"/>
    <lineage>
        <taxon>unclassified sequences</taxon>
        <taxon>metagenomes</taxon>
        <taxon>ecological metagenomes</taxon>
    </lineage>
</organism>
<reference evidence="1" key="1">
    <citation type="journal article" date="2015" name="Nature">
        <title>Complex archaea that bridge the gap between prokaryotes and eukaryotes.</title>
        <authorList>
            <person name="Spang A."/>
            <person name="Saw J.H."/>
            <person name="Jorgensen S.L."/>
            <person name="Zaremba-Niedzwiedzka K."/>
            <person name="Martijn J."/>
            <person name="Lind A.E."/>
            <person name="van Eijk R."/>
            <person name="Schleper C."/>
            <person name="Guy L."/>
            <person name="Ettema T.J."/>
        </authorList>
    </citation>
    <scope>NUCLEOTIDE SEQUENCE</scope>
</reference>
<name>A0A0F9IXS5_9ZZZZ</name>
<feature type="non-terminal residue" evidence="1">
    <location>
        <position position="1"/>
    </location>
</feature>
<dbReference type="AlphaFoldDB" id="A0A0F9IXS5"/>
<proteinExistence type="predicted"/>
<accession>A0A0F9IXS5</accession>
<evidence type="ECO:0000313" key="1">
    <source>
        <dbReference type="EMBL" id="KKL98470.1"/>
    </source>
</evidence>
<comment type="caution">
    <text evidence="1">The sequence shown here is derived from an EMBL/GenBank/DDBJ whole genome shotgun (WGS) entry which is preliminary data.</text>
</comment>
<dbReference type="EMBL" id="LAZR01017915">
    <property type="protein sequence ID" value="KKL98470.1"/>
    <property type="molecule type" value="Genomic_DNA"/>
</dbReference>
<gene>
    <name evidence="1" type="ORF">LCGC14_1824080</name>
</gene>
<protein>
    <submittedName>
        <fullName evidence="1">Uncharacterized protein</fullName>
    </submittedName>
</protein>
<sequence length="624" mass="68080">FARTGGTARSGYYFPTGSIGTLTASGADNEPFNSNMVGALWSVNHTRDVDNDTDTFAKDTNVVPTLETFASGAIFIKGDATATFDTFSAGDMAQLWRKVSNGKWQTYRSFRAAAAFSWTEKEDNVLYAMTRSVNTIVGTLTAKNQINQGVVKITAFTSATVVTVEVVDKVLSNNTNDNAVTTSMWAEGAWSDYRGYPRTVIFFEDRLWWASSTNNPDTLWSSQSGNAGGYEDMSFSILGIDSDAITFPINDNEVSQIQWMQARTVMAVGAANKEYRFGATDIAKPVTPSDRKATPQTSEGSHTIQPKILKDSIFFFQSLGKKLGKMKFDAIAENFDVEDATMLSYRLFDSTPVDMAVQRVPDSIIWTVRTDGITPTLTYEPKEDVLGWARQIFGNSAAVETPTGIVESMAVIHGSSEDEVWASVKWTIDSSTVRHVVKFKPRDFGSDIEDAFYVDSGVTYDSVTAASTMTGGTHLIGETVAVFADGVVFDDAVVDQSGEIVLKKDTVTTTASTVQWGLPYTMKVRTMRYSLPQEGATVQAKIKRIKTTVVRYIRSLLGTAGQEYAGVEYLQPIGATFSTESQDTVPNNRLAQGGFSEDAYTTIVSSDPVPFTALAAIVDVDIEK</sequence>